<dbReference type="GO" id="GO:0005829">
    <property type="term" value="C:cytosol"/>
    <property type="evidence" value="ECO:0007669"/>
    <property type="project" value="TreeGrafter"/>
</dbReference>
<protein>
    <submittedName>
        <fullName evidence="1">Cof-type HAD-IIB family hydrolase</fullName>
        <ecNumber evidence="1">3.1.3.-</ecNumber>
    </submittedName>
</protein>
<organism evidence="1">
    <name type="scientific">Limosilactobacillus allomucosae</name>
    <dbReference type="NCBI Taxonomy" id="3142938"/>
    <lineage>
        <taxon>Bacteria</taxon>
        <taxon>Bacillati</taxon>
        <taxon>Bacillota</taxon>
        <taxon>Bacilli</taxon>
        <taxon>Lactobacillales</taxon>
        <taxon>Lactobacillaceae</taxon>
        <taxon>Limosilactobacillus</taxon>
    </lineage>
</organism>
<dbReference type="AlphaFoldDB" id="A0AAU7C215"/>
<dbReference type="NCBIfam" id="TIGR01484">
    <property type="entry name" value="HAD-SF-IIB"/>
    <property type="match status" value="1"/>
</dbReference>
<dbReference type="PROSITE" id="PS01228">
    <property type="entry name" value="COF_1"/>
    <property type="match status" value="1"/>
</dbReference>
<dbReference type="Pfam" id="PF08282">
    <property type="entry name" value="Hydrolase_3"/>
    <property type="match status" value="1"/>
</dbReference>
<dbReference type="CDD" id="cd07516">
    <property type="entry name" value="HAD_Pase"/>
    <property type="match status" value="1"/>
</dbReference>
<dbReference type="SFLD" id="SFLDG01144">
    <property type="entry name" value="C2.B.4:_PGP_Like"/>
    <property type="match status" value="1"/>
</dbReference>
<dbReference type="RefSeq" id="WP_347980260.1">
    <property type="nucleotide sequence ID" value="NZ_CP154878.1"/>
</dbReference>
<dbReference type="InterPro" id="IPR000150">
    <property type="entry name" value="Cof"/>
</dbReference>
<dbReference type="InterPro" id="IPR023214">
    <property type="entry name" value="HAD_sf"/>
</dbReference>
<dbReference type="InterPro" id="IPR006379">
    <property type="entry name" value="HAD-SF_hydro_IIB"/>
</dbReference>
<dbReference type="InterPro" id="IPR036412">
    <property type="entry name" value="HAD-like_sf"/>
</dbReference>
<dbReference type="PANTHER" id="PTHR10000:SF8">
    <property type="entry name" value="HAD SUPERFAMILY HYDROLASE-LIKE, TYPE 3"/>
    <property type="match status" value="1"/>
</dbReference>
<dbReference type="SFLD" id="SFLDS00003">
    <property type="entry name" value="Haloacid_Dehalogenase"/>
    <property type="match status" value="1"/>
</dbReference>
<dbReference type="NCBIfam" id="TIGR00099">
    <property type="entry name" value="Cof-subfamily"/>
    <property type="match status" value="1"/>
</dbReference>
<accession>A0AAU7C215</accession>
<sequence length="281" mass="30513">MIKLIAVDIDGTLLNDQGQILPATIQAVQRAAAAGQKIVLCTGRPLCGVTDYLKQLGLWQQADQYVISYNGSLIQTTTQETLMSHQLQFSDYLDLLEFAHQNQAAFSLLTPACMYVTPGDQNSVILKEAETVGIELQTRTLAEMRALPNLIPVKGMILDEPAKLDYLQTVMPKDFKQRFTVLRSQKDHLEFTHPLASKESALRQLTGLLKIEPTATMAIGDEQNDLGMIKAAGIGVAMGNAVPQLRAIADQVTADNNHNGVGEAISKVLSVSAPSTGRQQS</sequence>
<gene>
    <name evidence="1" type="ORF">ABC765_08745</name>
</gene>
<evidence type="ECO:0000313" key="1">
    <source>
        <dbReference type="EMBL" id="XBG95141.1"/>
    </source>
</evidence>
<dbReference type="EMBL" id="CP154878">
    <property type="protein sequence ID" value="XBG95141.1"/>
    <property type="molecule type" value="Genomic_DNA"/>
</dbReference>
<dbReference type="SUPFAM" id="SSF56784">
    <property type="entry name" value="HAD-like"/>
    <property type="match status" value="1"/>
</dbReference>
<name>A0AAU7C215_9LACO</name>
<dbReference type="Gene3D" id="3.40.50.1000">
    <property type="entry name" value="HAD superfamily/HAD-like"/>
    <property type="match status" value="1"/>
</dbReference>
<dbReference type="SFLD" id="SFLDG01140">
    <property type="entry name" value="C2.B:_Phosphomannomutase_and_P"/>
    <property type="match status" value="1"/>
</dbReference>
<dbReference type="GO" id="GO:0016791">
    <property type="term" value="F:phosphatase activity"/>
    <property type="evidence" value="ECO:0007669"/>
    <property type="project" value="TreeGrafter"/>
</dbReference>
<dbReference type="GO" id="GO:0000287">
    <property type="term" value="F:magnesium ion binding"/>
    <property type="evidence" value="ECO:0007669"/>
    <property type="project" value="TreeGrafter"/>
</dbReference>
<dbReference type="PANTHER" id="PTHR10000">
    <property type="entry name" value="PHOSPHOSERINE PHOSPHATASE"/>
    <property type="match status" value="1"/>
</dbReference>
<dbReference type="KEGG" id="lalo:ABC765_08745"/>
<keyword evidence="1" id="KW-0378">Hydrolase</keyword>
<dbReference type="Gene3D" id="3.30.1240.10">
    <property type="match status" value="1"/>
</dbReference>
<dbReference type="EC" id="3.1.3.-" evidence="1"/>
<proteinExistence type="predicted"/>
<reference evidence="1" key="1">
    <citation type="submission" date="2024-04" db="EMBL/GenBank/DDBJ databases">
        <title>Limosilactobacillus allomucosae sp. nov., a novel species isolated from wild boar faecal samples as a potential probiotics for domestic pigs.</title>
        <authorList>
            <person name="Chen B."/>
        </authorList>
    </citation>
    <scope>NUCLEOTIDE SEQUENCE</scope>
    <source>
        <strain evidence="1">WILCCON 0051</strain>
    </source>
</reference>